<dbReference type="AlphaFoldDB" id="A0A4S8LTV9"/>
<reference evidence="2 3" key="1">
    <citation type="journal article" date="2019" name="Nat. Ecol. Evol.">
        <title>Megaphylogeny resolves global patterns of mushroom evolution.</title>
        <authorList>
            <person name="Varga T."/>
            <person name="Krizsan K."/>
            <person name="Foldi C."/>
            <person name="Dima B."/>
            <person name="Sanchez-Garcia M."/>
            <person name="Sanchez-Ramirez S."/>
            <person name="Szollosi G.J."/>
            <person name="Szarkandi J.G."/>
            <person name="Papp V."/>
            <person name="Albert L."/>
            <person name="Andreopoulos W."/>
            <person name="Angelini C."/>
            <person name="Antonin V."/>
            <person name="Barry K.W."/>
            <person name="Bougher N.L."/>
            <person name="Buchanan P."/>
            <person name="Buyck B."/>
            <person name="Bense V."/>
            <person name="Catcheside P."/>
            <person name="Chovatia M."/>
            <person name="Cooper J."/>
            <person name="Damon W."/>
            <person name="Desjardin D."/>
            <person name="Finy P."/>
            <person name="Geml J."/>
            <person name="Haridas S."/>
            <person name="Hughes K."/>
            <person name="Justo A."/>
            <person name="Karasinski D."/>
            <person name="Kautmanova I."/>
            <person name="Kiss B."/>
            <person name="Kocsube S."/>
            <person name="Kotiranta H."/>
            <person name="LaButti K.M."/>
            <person name="Lechner B.E."/>
            <person name="Liimatainen K."/>
            <person name="Lipzen A."/>
            <person name="Lukacs Z."/>
            <person name="Mihaltcheva S."/>
            <person name="Morgado L.N."/>
            <person name="Niskanen T."/>
            <person name="Noordeloos M.E."/>
            <person name="Ohm R.A."/>
            <person name="Ortiz-Santana B."/>
            <person name="Ovrebo C."/>
            <person name="Racz N."/>
            <person name="Riley R."/>
            <person name="Savchenko A."/>
            <person name="Shiryaev A."/>
            <person name="Soop K."/>
            <person name="Spirin V."/>
            <person name="Szebenyi C."/>
            <person name="Tomsovsky M."/>
            <person name="Tulloss R.E."/>
            <person name="Uehling J."/>
            <person name="Grigoriev I.V."/>
            <person name="Vagvolgyi C."/>
            <person name="Papp T."/>
            <person name="Martin F.M."/>
            <person name="Miettinen O."/>
            <person name="Hibbett D.S."/>
            <person name="Nagy L.G."/>
        </authorList>
    </citation>
    <scope>NUCLEOTIDE SEQUENCE [LARGE SCALE GENOMIC DNA]</scope>
    <source>
        <strain evidence="2 3">CBS 962.96</strain>
    </source>
</reference>
<dbReference type="Proteomes" id="UP000297245">
    <property type="component" value="Unassembled WGS sequence"/>
</dbReference>
<gene>
    <name evidence="2" type="ORF">K435DRAFT_780233</name>
</gene>
<evidence type="ECO:0000313" key="3">
    <source>
        <dbReference type="Proteomes" id="UP000297245"/>
    </source>
</evidence>
<proteinExistence type="predicted"/>
<organism evidence="2 3">
    <name type="scientific">Dendrothele bispora (strain CBS 962.96)</name>
    <dbReference type="NCBI Taxonomy" id="1314807"/>
    <lineage>
        <taxon>Eukaryota</taxon>
        <taxon>Fungi</taxon>
        <taxon>Dikarya</taxon>
        <taxon>Basidiomycota</taxon>
        <taxon>Agaricomycotina</taxon>
        <taxon>Agaricomycetes</taxon>
        <taxon>Agaricomycetidae</taxon>
        <taxon>Agaricales</taxon>
        <taxon>Agaricales incertae sedis</taxon>
        <taxon>Dendrothele</taxon>
    </lineage>
</organism>
<name>A0A4S8LTV9_DENBC</name>
<dbReference type="EMBL" id="ML179277">
    <property type="protein sequence ID" value="THU92503.1"/>
    <property type="molecule type" value="Genomic_DNA"/>
</dbReference>
<evidence type="ECO:0000256" key="1">
    <source>
        <dbReference type="SAM" id="SignalP"/>
    </source>
</evidence>
<feature type="chain" id="PRO_5020616266" evidence="1">
    <location>
        <begin position="22"/>
        <end position="56"/>
    </location>
</feature>
<accession>A0A4S8LTV9</accession>
<keyword evidence="3" id="KW-1185">Reference proteome</keyword>
<keyword evidence="1" id="KW-0732">Signal</keyword>
<evidence type="ECO:0000313" key="2">
    <source>
        <dbReference type="EMBL" id="THU92503.1"/>
    </source>
</evidence>
<protein>
    <submittedName>
        <fullName evidence="2">Uncharacterized protein</fullName>
    </submittedName>
</protein>
<sequence length="56" mass="6561">MPWTYNVFAVIAFQVIWACKAADKSTHIGCNDKQSRNWKHTIIMEDPVKYLSFQDL</sequence>
<feature type="signal peptide" evidence="1">
    <location>
        <begin position="1"/>
        <end position="21"/>
    </location>
</feature>